<protein>
    <recommendedName>
        <fullName evidence="2">KilA-N domain-containing protein</fullName>
    </recommendedName>
</protein>
<keyword evidence="1" id="KW-1133">Transmembrane helix</keyword>
<dbReference type="EMBL" id="MG779386">
    <property type="protein sequence ID" value="AUV58907.1"/>
    <property type="molecule type" value="Genomic_DNA"/>
</dbReference>
<dbReference type="Pfam" id="PF04383">
    <property type="entry name" value="KilA-N"/>
    <property type="match status" value="1"/>
</dbReference>
<sequence length="125" mass="14728">MNKIHNKIYPKDDIRNIIAENINDRYGYGTLSSHKVVLMKENGYVNISNILQKNKKNFNDWLKESKELIDGIEKIYGVPKNKQYFNIRDKNKDINGLYIYPNLAILIIMWCDINYSLKVSKIINC</sequence>
<evidence type="ECO:0000259" key="2">
    <source>
        <dbReference type="PROSITE" id="PS51301"/>
    </source>
</evidence>
<name>A0A2K9V9L7_9VIRU</name>
<proteinExistence type="predicted"/>
<keyword evidence="1" id="KW-0472">Membrane</keyword>
<evidence type="ECO:0000313" key="3">
    <source>
        <dbReference type="EMBL" id="AUV58907.1"/>
    </source>
</evidence>
<dbReference type="InterPro" id="IPR017880">
    <property type="entry name" value="KilA_N"/>
</dbReference>
<feature type="transmembrane region" description="Helical" evidence="1">
    <location>
        <begin position="97"/>
        <end position="117"/>
    </location>
</feature>
<dbReference type="PROSITE" id="PS51301">
    <property type="entry name" value="KILA_N"/>
    <property type="match status" value="1"/>
</dbReference>
<accession>A0A2K9V9L7</accession>
<dbReference type="InterPro" id="IPR018004">
    <property type="entry name" value="KilA/APSES_HTH"/>
</dbReference>
<keyword evidence="1" id="KW-0812">Transmembrane</keyword>
<feature type="domain" description="KilA-N" evidence="2">
    <location>
        <begin position="25"/>
        <end position="125"/>
    </location>
</feature>
<organism evidence="3">
    <name type="scientific">Bandra megavirus</name>
    <dbReference type="NCBI Taxonomy" id="2071566"/>
    <lineage>
        <taxon>Viruses</taxon>
        <taxon>Varidnaviria</taxon>
        <taxon>Bamfordvirae</taxon>
        <taxon>Nucleocytoviricota</taxon>
        <taxon>Megaviricetes</taxon>
        <taxon>Imitervirales</taxon>
        <taxon>Mimiviridae</taxon>
        <taxon>Megamimivirinae</taxon>
        <taxon>Megavirus</taxon>
    </lineage>
</organism>
<reference evidence="3" key="1">
    <citation type="submission" date="2018-01" db="EMBL/GenBank/DDBJ databases">
        <title>Draft genome sequence of Bandra megavirus.</title>
        <authorList>
            <person name="Chatterjee A."/>
            <person name="Yadav R."/>
            <person name="Kondabagil K."/>
        </authorList>
    </citation>
    <scope>NUCLEOTIDE SEQUENCE</scope>
    <source>
        <strain evidence="3">KK-1</strain>
    </source>
</reference>
<evidence type="ECO:0000256" key="1">
    <source>
        <dbReference type="SAM" id="Phobius"/>
    </source>
</evidence>